<dbReference type="Proteomes" id="UP000887579">
    <property type="component" value="Unplaced"/>
</dbReference>
<accession>A0AC34FKV5</accession>
<evidence type="ECO:0000313" key="2">
    <source>
        <dbReference type="WBParaSite" id="ES5_v2.g17837.t1"/>
    </source>
</evidence>
<evidence type="ECO:0000313" key="1">
    <source>
        <dbReference type="Proteomes" id="UP000887579"/>
    </source>
</evidence>
<name>A0AC34FKV5_9BILA</name>
<organism evidence="1 2">
    <name type="scientific">Panagrolaimus sp. ES5</name>
    <dbReference type="NCBI Taxonomy" id="591445"/>
    <lineage>
        <taxon>Eukaryota</taxon>
        <taxon>Metazoa</taxon>
        <taxon>Ecdysozoa</taxon>
        <taxon>Nematoda</taxon>
        <taxon>Chromadorea</taxon>
        <taxon>Rhabditida</taxon>
        <taxon>Tylenchina</taxon>
        <taxon>Panagrolaimomorpha</taxon>
        <taxon>Panagrolaimoidea</taxon>
        <taxon>Panagrolaimidae</taxon>
        <taxon>Panagrolaimus</taxon>
    </lineage>
</organism>
<reference evidence="2" key="1">
    <citation type="submission" date="2022-11" db="UniProtKB">
        <authorList>
            <consortium name="WormBaseParasite"/>
        </authorList>
    </citation>
    <scope>IDENTIFICATION</scope>
</reference>
<protein>
    <submittedName>
        <fullName evidence="2">Methyltransferase FkbM domain-containing protein</fullName>
    </submittedName>
</protein>
<dbReference type="WBParaSite" id="ES5_v2.g17837.t1">
    <property type="protein sequence ID" value="ES5_v2.g17837.t1"/>
    <property type="gene ID" value="ES5_v2.g17837"/>
</dbReference>
<sequence length="124" mass="14446">MSFTRMLDIFVHSRFVHYLAADIEGMEMIILKELVGHGKLAHENITFCQIDIEMHDPFQETAVPMAKEINRVQWILEFIGETSPYIPIYTIPYPPAHKVTFINFINSECEKAFKIKTLLEKMSL</sequence>
<proteinExistence type="predicted"/>